<dbReference type="SUPFAM" id="SSF57756">
    <property type="entry name" value="Retrovirus zinc finger-like domains"/>
    <property type="match status" value="1"/>
</dbReference>
<name>A0ABQ5ENE1_9ASTR</name>
<dbReference type="Pfam" id="PF03732">
    <property type="entry name" value="Retrotrans_gag"/>
    <property type="match status" value="1"/>
</dbReference>
<accession>A0ABQ5ENE1</accession>
<gene>
    <name evidence="2" type="ORF">Tco_0978439</name>
</gene>
<reference evidence="2" key="1">
    <citation type="journal article" date="2022" name="Int. J. Mol. Sci.">
        <title>Draft Genome of Tanacetum Coccineum: Genomic Comparison of Closely Related Tanacetum-Family Plants.</title>
        <authorList>
            <person name="Yamashiro T."/>
            <person name="Shiraishi A."/>
            <person name="Nakayama K."/>
            <person name="Satake H."/>
        </authorList>
    </citation>
    <scope>NUCLEOTIDE SEQUENCE</scope>
</reference>
<keyword evidence="2" id="KW-0548">Nucleotidyltransferase</keyword>
<dbReference type="InterPro" id="IPR005162">
    <property type="entry name" value="Retrotrans_gag_dom"/>
</dbReference>
<evidence type="ECO:0000313" key="2">
    <source>
        <dbReference type="EMBL" id="GJT52282.1"/>
    </source>
</evidence>
<dbReference type="Proteomes" id="UP001151760">
    <property type="component" value="Unassembled WGS sequence"/>
</dbReference>
<organism evidence="2 3">
    <name type="scientific">Tanacetum coccineum</name>
    <dbReference type="NCBI Taxonomy" id="301880"/>
    <lineage>
        <taxon>Eukaryota</taxon>
        <taxon>Viridiplantae</taxon>
        <taxon>Streptophyta</taxon>
        <taxon>Embryophyta</taxon>
        <taxon>Tracheophyta</taxon>
        <taxon>Spermatophyta</taxon>
        <taxon>Magnoliopsida</taxon>
        <taxon>eudicotyledons</taxon>
        <taxon>Gunneridae</taxon>
        <taxon>Pentapetalae</taxon>
        <taxon>asterids</taxon>
        <taxon>campanulids</taxon>
        <taxon>Asterales</taxon>
        <taxon>Asteraceae</taxon>
        <taxon>Asteroideae</taxon>
        <taxon>Anthemideae</taxon>
        <taxon>Anthemidinae</taxon>
        <taxon>Tanacetum</taxon>
    </lineage>
</organism>
<feature type="domain" description="Retrotransposon gag" evidence="1">
    <location>
        <begin position="11"/>
        <end position="81"/>
    </location>
</feature>
<dbReference type="Gene3D" id="4.10.60.10">
    <property type="entry name" value="Zinc finger, CCHC-type"/>
    <property type="match status" value="1"/>
</dbReference>
<dbReference type="InterPro" id="IPR036875">
    <property type="entry name" value="Znf_CCHC_sf"/>
</dbReference>
<keyword evidence="2" id="KW-0808">Transferase</keyword>
<sequence>MKAVTQDVAYAMDWKALKKMMTVKYCPRGEIKKLEIEIWNLKMKGTDIMSYTLLFKELALMCGRIFPEESDEVEKYVGGLPDMIWGNVMSYRPKTMEEAVEFAIDQMDQKVLTISERQAEQKGKLEFNAGNNQGYQQLPKRQSVAQAYAVRTGERKEYAGTIPLCNKCKFHHHGHLTSDCWNPTTANHQRTITCYEYGNQGHYKSDCPELENRNHGNQAEGTEARGMAYALGGGETNQDLDNIEDDINA</sequence>
<proteinExistence type="predicted"/>
<keyword evidence="2" id="KW-0695">RNA-directed DNA polymerase</keyword>
<evidence type="ECO:0000259" key="1">
    <source>
        <dbReference type="Pfam" id="PF03732"/>
    </source>
</evidence>
<dbReference type="EMBL" id="BQNB010016481">
    <property type="protein sequence ID" value="GJT52282.1"/>
    <property type="molecule type" value="Genomic_DNA"/>
</dbReference>
<keyword evidence="3" id="KW-1185">Reference proteome</keyword>
<comment type="caution">
    <text evidence="2">The sequence shown here is derived from an EMBL/GenBank/DDBJ whole genome shotgun (WGS) entry which is preliminary data.</text>
</comment>
<reference evidence="2" key="2">
    <citation type="submission" date="2022-01" db="EMBL/GenBank/DDBJ databases">
        <authorList>
            <person name="Yamashiro T."/>
            <person name="Shiraishi A."/>
            <person name="Satake H."/>
            <person name="Nakayama K."/>
        </authorList>
    </citation>
    <scope>NUCLEOTIDE SEQUENCE</scope>
</reference>
<protein>
    <submittedName>
        <fullName evidence="2">Reverse transcriptase domain-containing protein</fullName>
    </submittedName>
</protein>
<dbReference type="GO" id="GO:0003964">
    <property type="term" value="F:RNA-directed DNA polymerase activity"/>
    <property type="evidence" value="ECO:0007669"/>
    <property type="project" value="UniProtKB-KW"/>
</dbReference>
<evidence type="ECO:0000313" key="3">
    <source>
        <dbReference type="Proteomes" id="UP001151760"/>
    </source>
</evidence>